<sequence length="308" mass="35036">MRRLIYILILLTSIQLSISAQNFERISIGDEPDEYYIALAPSSENIKGVLVLMPGFAQPAESIFPESKIQNVAFANSILSIAIPCQPKLYADSIVIEKLNKTLNHVKTKYNVSAEDFVLGGFSAGGTISLRYAEYCYQKPDEASIKPQAVFTVDSPVDLFHIWNYFDRELKKNFSEAGVNEAKYVQGLMLKEIGSPEDNRDVWNAFTPFNMESDAKGNEQHLESIAIRVYHDIDVNWLINERHRSLMDTNALPASELINRLKQYGNNKAEFMIAKNEGYRSSGLRHPHSWSIVDEIELIQWVKKQLDK</sequence>
<reference evidence="1" key="1">
    <citation type="submission" date="2021-01" db="EMBL/GenBank/DDBJ databases">
        <title>Marivirga sp. nov., isolated from intertidal surface sediments.</title>
        <authorList>
            <person name="Zhang M."/>
        </authorList>
    </citation>
    <scope>NUCLEOTIDE SEQUENCE</scope>
    <source>
        <strain evidence="1">SM1354</strain>
    </source>
</reference>
<protein>
    <recommendedName>
        <fullName evidence="3">Alpha/beta hydrolase</fullName>
    </recommendedName>
</protein>
<proteinExistence type="predicted"/>
<name>A0A937AAD9_9BACT</name>
<dbReference type="Proteomes" id="UP000642920">
    <property type="component" value="Unassembled WGS sequence"/>
</dbReference>
<dbReference type="RefSeq" id="WP_201919663.1">
    <property type="nucleotide sequence ID" value="NZ_JAERQG010000002.1"/>
</dbReference>
<dbReference type="Gene3D" id="3.40.50.1820">
    <property type="entry name" value="alpha/beta hydrolase"/>
    <property type="match status" value="1"/>
</dbReference>
<evidence type="ECO:0000313" key="2">
    <source>
        <dbReference type="Proteomes" id="UP000642920"/>
    </source>
</evidence>
<evidence type="ECO:0000313" key="1">
    <source>
        <dbReference type="EMBL" id="MBL0765236.1"/>
    </source>
</evidence>
<dbReference type="AlphaFoldDB" id="A0A937AAD9"/>
<accession>A0A937AAD9</accession>
<evidence type="ECO:0008006" key="3">
    <source>
        <dbReference type="Google" id="ProtNLM"/>
    </source>
</evidence>
<gene>
    <name evidence="1" type="ORF">JKP34_08255</name>
</gene>
<organism evidence="1 2">
    <name type="scientific">Marivirga atlantica</name>
    <dbReference type="NCBI Taxonomy" id="1548457"/>
    <lineage>
        <taxon>Bacteria</taxon>
        <taxon>Pseudomonadati</taxon>
        <taxon>Bacteroidota</taxon>
        <taxon>Cytophagia</taxon>
        <taxon>Cytophagales</taxon>
        <taxon>Marivirgaceae</taxon>
        <taxon>Marivirga</taxon>
    </lineage>
</organism>
<dbReference type="InterPro" id="IPR029058">
    <property type="entry name" value="AB_hydrolase_fold"/>
</dbReference>
<dbReference type="SUPFAM" id="SSF53474">
    <property type="entry name" value="alpha/beta-Hydrolases"/>
    <property type="match status" value="1"/>
</dbReference>
<dbReference type="EMBL" id="JAERQG010000002">
    <property type="protein sequence ID" value="MBL0765236.1"/>
    <property type="molecule type" value="Genomic_DNA"/>
</dbReference>
<keyword evidence="2" id="KW-1185">Reference proteome</keyword>
<comment type="caution">
    <text evidence="1">The sequence shown here is derived from an EMBL/GenBank/DDBJ whole genome shotgun (WGS) entry which is preliminary data.</text>
</comment>